<comment type="catalytic activity">
    <reaction evidence="12">
        <text>ssDNA + n NTP = ssDNA/pppN(pN)n-1 hybrid + (n-1) diphosphate.</text>
        <dbReference type="EC" id="2.7.7.101"/>
    </reaction>
</comment>
<dbReference type="FunFam" id="3.40.1360.10:FF:000002">
    <property type="entry name" value="DNA primase"/>
    <property type="match status" value="1"/>
</dbReference>
<evidence type="ECO:0000256" key="6">
    <source>
        <dbReference type="ARBA" id="ARBA00022723"/>
    </source>
</evidence>
<dbReference type="Proteomes" id="UP000192731">
    <property type="component" value="Unassembled WGS sequence"/>
</dbReference>
<dbReference type="Gene3D" id="3.90.580.10">
    <property type="entry name" value="Zinc finger, CHC2-type domain"/>
    <property type="match status" value="1"/>
</dbReference>
<dbReference type="SMART" id="SM00400">
    <property type="entry name" value="ZnF_CHCC"/>
    <property type="match status" value="1"/>
</dbReference>
<dbReference type="InterPro" id="IPR034151">
    <property type="entry name" value="TOPRIM_DnaG_bac"/>
</dbReference>
<evidence type="ECO:0000256" key="14">
    <source>
        <dbReference type="PIRSR" id="PIRSR002811-1"/>
    </source>
</evidence>
<accession>A0A1W1V9F2</accession>
<feature type="zinc finger region" description="CHC2-type" evidence="12 14">
    <location>
        <begin position="43"/>
        <end position="67"/>
    </location>
</feature>
<evidence type="ECO:0000256" key="10">
    <source>
        <dbReference type="ARBA" id="ARBA00023125"/>
    </source>
</evidence>
<dbReference type="STRING" id="656914.SAMN00017405_0666"/>
<protein>
    <recommendedName>
        <fullName evidence="12 13">DNA primase</fullName>
        <ecNumber evidence="12">2.7.7.101</ecNumber>
    </recommendedName>
</protein>
<evidence type="ECO:0000256" key="3">
    <source>
        <dbReference type="ARBA" id="ARBA00022679"/>
    </source>
</evidence>
<evidence type="ECO:0000256" key="1">
    <source>
        <dbReference type="ARBA" id="ARBA00022478"/>
    </source>
</evidence>
<dbReference type="EC" id="2.7.7.101" evidence="12"/>
<reference evidence="16 17" key="1">
    <citation type="submission" date="2017-04" db="EMBL/GenBank/DDBJ databases">
        <authorList>
            <person name="Afonso C.L."/>
            <person name="Miller P.J."/>
            <person name="Scott M.A."/>
            <person name="Spackman E."/>
            <person name="Goraichik I."/>
            <person name="Dimitrov K.M."/>
            <person name="Suarez D.L."/>
            <person name="Swayne D.E."/>
        </authorList>
    </citation>
    <scope>NUCLEOTIDE SEQUENCE [LARGE SCALE GENOMIC DNA]</scope>
    <source>
        <strain evidence="16 17">DSM 11270</strain>
    </source>
</reference>
<evidence type="ECO:0000256" key="2">
    <source>
        <dbReference type="ARBA" id="ARBA00022515"/>
    </source>
</evidence>
<keyword evidence="7 12" id="KW-0863">Zinc-finger</keyword>
<keyword evidence="5 12" id="KW-0235">DNA replication</keyword>
<comment type="domain">
    <text evidence="12">Contains an N-terminal zinc-binding domain, a central core domain that contains the primase activity, and a C-terminal DnaB-binding domain.</text>
</comment>
<organism evidence="16 17">
    <name type="scientific">Desulfonispora thiosulfatigenes DSM 11270</name>
    <dbReference type="NCBI Taxonomy" id="656914"/>
    <lineage>
        <taxon>Bacteria</taxon>
        <taxon>Bacillati</taxon>
        <taxon>Bacillota</taxon>
        <taxon>Clostridia</taxon>
        <taxon>Eubacteriales</taxon>
        <taxon>Peptococcaceae</taxon>
        <taxon>Desulfonispora</taxon>
    </lineage>
</organism>
<evidence type="ECO:0000256" key="11">
    <source>
        <dbReference type="ARBA" id="ARBA00023163"/>
    </source>
</evidence>
<dbReference type="InterPro" id="IPR050219">
    <property type="entry name" value="DnaG_primase"/>
</dbReference>
<dbReference type="SMART" id="SM00493">
    <property type="entry name" value="TOPRIM"/>
    <property type="match status" value="1"/>
</dbReference>
<dbReference type="GO" id="GO:0008270">
    <property type="term" value="F:zinc ion binding"/>
    <property type="evidence" value="ECO:0007669"/>
    <property type="project" value="UniProtKB-UniRule"/>
</dbReference>
<keyword evidence="6 12" id="KW-0479">Metal-binding</keyword>
<evidence type="ECO:0000256" key="13">
    <source>
        <dbReference type="PIRNR" id="PIRNR002811"/>
    </source>
</evidence>
<dbReference type="AlphaFoldDB" id="A0A1W1V9F2"/>
<evidence type="ECO:0000256" key="8">
    <source>
        <dbReference type="ARBA" id="ARBA00022833"/>
    </source>
</evidence>
<dbReference type="GO" id="GO:0000428">
    <property type="term" value="C:DNA-directed RNA polymerase complex"/>
    <property type="evidence" value="ECO:0007669"/>
    <property type="project" value="UniProtKB-KW"/>
</dbReference>
<dbReference type="HAMAP" id="MF_00974">
    <property type="entry name" value="DNA_primase_DnaG"/>
    <property type="match status" value="1"/>
</dbReference>
<dbReference type="GO" id="GO:0005737">
    <property type="term" value="C:cytoplasm"/>
    <property type="evidence" value="ECO:0007669"/>
    <property type="project" value="TreeGrafter"/>
</dbReference>
<dbReference type="Gene3D" id="3.40.1360.10">
    <property type="match status" value="1"/>
</dbReference>
<dbReference type="GO" id="GO:0006269">
    <property type="term" value="P:DNA replication, synthesis of primer"/>
    <property type="evidence" value="ECO:0007669"/>
    <property type="project" value="UniProtKB-UniRule"/>
</dbReference>
<feature type="domain" description="Toprim" evidence="15">
    <location>
        <begin position="264"/>
        <end position="345"/>
    </location>
</feature>
<gene>
    <name evidence="12" type="primary">dnaG</name>
    <name evidence="16" type="ORF">SAMN00017405_0666</name>
</gene>
<dbReference type="FunFam" id="3.90.980.10:FF:000001">
    <property type="entry name" value="DNA primase"/>
    <property type="match status" value="1"/>
</dbReference>
<evidence type="ECO:0000313" key="16">
    <source>
        <dbReference type="EMBL" id="SMB89830.1"/>
    </source>
</evidence>
<dbReference type="PANTHER" id="PTHR30313">
    <property type="entry name" value="DNA PRIMASE"/>
    <property type="match status" value="1"/>
</dbReference>
<dbReference type="PROSITE" id="PS50880">
    <property type="entry name" value="TOPRIM"/>
    <property type="match status" value="1"/>
</dbReference>
<dbReference type="Pfam" id="PF01807">
    <property type="entry name" value="Zn_ribbon_DnaG"/>
    <property type="match status" value="1"/>
</dbReference>
<dbReference type="FunFam" id="3.90.580.10:FF:000001">
    <property type="entry name" value="DNA primase"/>
    <property type="match status" value="1"/>
</dbReference>
<dbReference type="SUPFAM" id="SSF57783">
    <property type="entry name" value="Zinc beta-ribbon"/>
    <property type="match status" value="1"/>
</dbReference>
<dbReference type="Gene3D" id="1.10.860.10">
    <property type="entry name" value="DNAb Helicase, Chain A"/>
    <property type="match status" value="1"/>
</dbReference>
<comment type="function">
    <text evidence="12 13">RNA polymerase that catalyzes the synthesis of short RNA molecules used as primers for DNA polymerase during DNA replication.</text>
</comment>
<evidence type="ECO:0000313" key="17">
    <source>
        <dbReference type="Proteomes" id="UP000192731"/>
    </source>
</evidence>
<sequence length="602" mass="68626">MIFMKGYIPQEIIDEITARADIVEVIKEFIPLKKEGRNFKGLCPFHHEKTPSFTVSAEKQIFHCFGCGVGGNVYSFLMKMDNISFPESIKRLGEKTGVAIPETEISASEKNKITKRERLFKINDLTSRFYHKILVDSKQGKLAREYLQKRGINLETINKFKIGYAIDSWDSLLKFMMKKDIKPQELLDLGLISPRKSGNGYYDRFRGRLIFPIWDSRGGVVAFGARILGQGEPKYLNSPDTPLFNKSYHLYGINLAKNNIRDKDMALIVEGYMDVIACYQHGVKNAVASLGTAFTKYQANLLMRYSYNLGICYDADAAGSKASLRGLDVLSDLGCNVSVINLPKGLDPDEYLQKEGKDGLELLIKDGQSLIEYKLTHSMENNEIIAIQGKLKVIEDLAEDLLKMKSFVLRQGAIDLISKKLGLPSETIISELKKINQEVKKAYNFRDTKDNQRDNKTINYDHFNKVEILTLKLIIENNKLFTEIENVGGAKLFTSTLQEFYQEIYKLYLETGEVSSSNFSENKYSNLFAYIMMQENKASNIKKAFFDYLKNLRLLFLETEYNAKKTKLQEAEKNGNVDELNKLLFDIDTILQEKKVIDTLGG</sequence>
<comment type="subunit">
    <text evidence="12">Monomer. Interacts with DnaB.</text>
</comment>
<evidence type="ECO:0000256" key="4">
    <source>
        <dbReference type="ARBA" id="ARBA00022695"/>
    </source>
</evidence>
<keyword evidence="10 12" id="KW-0238">DNA-binding</keyword>
<evidence type="ECO:0000256" key="5">
    <source>
        <dbReference type="ARBA" id="ARBA00022705"/>
    </source>
</evidence>
<comment type="similarity">
    <text evidence="12 13">Belongs to the DnaG primase family.</text>
</comment>
<dbReference type="EMBL" id="FWWT01000016">
    <property type="protein sequence ID" value="SMB89830.1"/>
    <property type="molecule type" value="Genomic_DNA"/>
</dbReference>
<keyword evidence="1 12" id="KW-0240">DNA-directed RNA polymerase</keyword>
<dbReference type="SUPFAM" id="SSF56731">
    <property type="entry name" value="DNA primase core"/>
    <property type="match status" value="1"/>
</dbReference>
<dbReference type="InterPro" id="IPR036977">
    <property type="entry name" value="DNA_primase_Znf_CHC2"/>
</dbReference>
<evidence type="ECO:0000256" key="12">
    <source>
        <dbReference type="HAMAP-Rule" id="MF_00974"/>
    </source>
</evidence>
<evidence type="ECO:0000259" key="15">
    <source>
        <dbReference type="PROSITE" id="PS50880"/>
    </source>
</evidence>
<dbReference type="PANTHER" id="PTHR30313:SF2">
    <property type="entry name" value="DNA PRIMASE"/>
    <property type="match status" value="1"/>
</dbReference>
<keyword evidence="9" id="KW-0460">Magnesium</keyword>
<name>A0A1W1V9F2_DESTI</name>
<comment type="cofactor">
    <cofactor evidence="12 13 14">
        <name>Zn(2+)</name>
        <dbReference type="ChEBI" id="CHEBI:29105"/>
    </cofactor>
    <text evidence="12 13 14">Binds 1 zinc ion per monomer.</text>
</comment>
<evidence type="ECO:0000256" key="7">
    <source>
        <dbReference type="ARBA" id="ARBA00022771"/>
    </source>
</evidence>
<dbReference type="Gene3D" id="3.90.980.10">
    <property type="entry name" value="DNA primase, catalytic core, N-terminal domain"/>
    <property type="match status" value="1"/>
</dbReference>
<dbReference type="Pfam" id="PF08275">
    <property type="entry name" value="DNAG_N"/>
    <property type="match status" value="1"/>
</dbReference>
<keyword evidence="3 12" id="KW-0808">Transferase</keyword>
<keyword evidence="8 12" id="KW-0862">Zinc</keyword>
<dbReference type="NCBIfam" id="TIGR01391">
    <property type="entry name" value="dnaG"/>
    <property type="match status" value="1"/>
</dbReference>
<dbReference type="InterPro" id="IPR016136">
    <property type="entry name" value="DNA_helicase_N/primase_C"/>
</dbReference>
<dbReference type="GO" id="GO:1990077">
    <property type="term" value="C:primosome complex"/>
    <property type="evidence" value="ECO:0007669"/>
    <property type="project" value="UniProtKB-KW"/>
</dbReference>
<dbReference type="InterPro" id="IPR013264">
    <property type="entry name" value="DNAG_N"/>
</dbReference>
<dbReference type="GO" id="GO:0003899">
    <property type="term" value="F:DNA-directed RNA polymerase activity"/>
    <property type="evidence" value="ECO:0007669"/>
    <property type="project" value="UniProtKB-UniRule"/>
</dbReference>
<dbReference type="PIRSF" id="PIRSF002811">
    <property type="entry name" value="DnaG"/>
    <property type="match status" value="1"/>
</dbReference>
<dbReference type="InterPro" id="IPR006295">
    <property type="entry name" value="DNA_primase_DnaG"/>
</dbReference>
<evidence type="ECO:0000256" key="9">
    <source>
        <dbReference type="ARBA" id="ARBA00022842"/>
    </source>
</evidence>
<keyword evidence="4 12" id="KW-0548">Nucleotidyltransferase</keyword>
<dbReference type="InterPro" id="IPR037068">
    <property type="entry name" value="DNA_primase_core_N_sf"/>
</dbReference>
<dbReference type="InterPro" id="IPR030846">
    <property type="entry name" value="DnaG_bac"/>
</dbReference>
<dbReference type="CDD" id="cd03364">
    <property type="entry name" value="TOPRIM_DnaG_primases"/>
    <property type="match status" value="1"/>
</dbReference>
<keyword evidence="17" id="KW-1185">Reference proteome</keyword>
<keyword evidence="11 12" id="KW-0804">Transcription</keyword>
<keyword evidence="2 12" id="KW-0639">Primosome</keyword>
<dbReference type="InterPro" id="IPR002694">
    <property type="entry name" value="Znf_CHC2"/>
</dbReference>
<dbReference type="GO" id="GO:0003677">
    <property type="term" value="F:DNA binding"/>
    <property type="evidence" value="ECO:0007669"/>
    <property type="project" value="UniProtKB-KW"/>
</dbReference>
<proteinExistence type="inferred from homology"/>
<dbReference type="InterPro" id="IPR006171">
    <property type="entry name" value="TOPRIM_dom"/>
</dbReference>
<dbReference type="Pfam" id="PF13155">
    <property type="entry name" value="Toprim_2"/>
    <property type="match status" value="1"/>
</dbReference>